<sequence length="80" mass="9445">MTDGVKYIGDGKFVVTEDWLREVYSQAVSMKVGNWLGVDNWEGWWDTYEAIEELYPDYCKDYDCPQDVAEAIIYDWMNKS</sequence>
<accession>A0A8S5MVB8</accession>
<reference evidence="1" key="1">
    <citation type="journal article" date="2021" name="Proc. Natl. Acad. Sci. U.S.A.">
        <title>A Catalog of Tens of Thousands of Viruses from Human Metagenomes Reveals Hidden Associations with Chronic Diseases.</title>
        <authorList>
            <person name="Tisza M.J."/>
            <person name="Buck C.B."/>
        </authorList>
    </citation>
    <scope>NUCLEOTIDE SEQUENCE</scope>
    <source>
        <strain evidence="1">Ctsus30</strain>
    </source>
</reference>
<protein>
    <submittedName>
        <fullName evidence="1">Uncharacterized protein</fullName>
    </submittedName>
</protein>
<proteinExistence type="predicted"/>
<name>A0A8S5MVB8_9CAUD</name>
<organism evidence="1">
    <name type="scientific">Siphoviridae sp. ctsus30</name>
    <dbReference type="NCBI Taxonomy" id="2826488"/>
    <lineage>
        <taxon>Viruses</taxon>
        <taxon>Duplodnaviria</taxon>
        <taxon>Heunggongvirae</taxon>
        <taxon>Uroviricota</taxon>
        <taxon>Caudoviricetes</taxon>
    </lineage>
</organism>
<evidence type="ECO:0000313" key="1">
    <source>
        <dbReference type="EMBL" id="DAD86349.1"/>
    </source>
</evidence>
<dbReference type="EMBL" id="BK014997">
    <property type="protein sequence ID" value="DAD86349.1"/>
    <property type="molecule type" value="Genomic_DNA"/>
</dbReference>